<dbReference type="SUPFAM" id="SSF54849">
    <property type="entry name" value="GroEL-intermediate domain like"/>
    <property type="match status" value="1"/>
</dbReference>
<keyword evidence="2" id="KW-0143">Chaperone</keyword>
<evidence type="ECO:0000256" key="2">
    <source>
        <dbReference type="ARBA" id="ARBA00023186"/>
    </source>
</evidence>
<organism evidence="3 4">
    <name type="scientific">Brassica napus</name>
    <name type="common">Rape</name>
    <dbReference type="NCBI Taxonomy" id="3708"/>
    <lineage>
        <taxon>Eukaryota</taxon>
        <taxon>Viridiplantae</taxon>
        <taxon>Streptophyta</taxon>
        <taxon>Embryophyta</taxon>
        <taxon>Tracheophyta</taxon>
        <taxon>Spermatophyta</taxon>
        <taxon>Magnoliopsida</taxon>
        <taxon>eudicotyledons</taxon>
        <taxon>Gunneridae</taxon>
        <taxon>Pentapetalae</taxon>
        <taxon>rosids</taxon>
        <taxon>malvids</taxon>
        <taxon>Brassicales</taxon>
        <taxon>Brassicaceae</taxon>
        <taxon>Brassiceae</taxon>
        <taxon>Brassica</taxon>
    </lineage>
</organism>
<dbReference type="Proteomes" id="UP000824890">
    <property type="component" value="Unassembled WGS sequence"/>
</dbReference>
<comment type="similarity">
    <text evidence="1">Belongs to the chaperonin (HSP60) family.</text>
</comment>
<evidence type="ECO:0000313" key="3">
    <source>
        <dbReference type="EMBL" id="KAH0880938.1"/>
    </source>
</evidence>
<accession>A0ABQ7ZL87</accession>
<dbReference type="Gene3D" id="1.10.560.10">
    <property type="entry name" value="GroEL-like equatorial domain"/>
    <property type="match status" value="1"/>
</dbReference>
<name>A0ABQ7ZL87_BRANA</name>
<evidence type="ECO:0000313" key="4">
    <source>
        <dbReference type="Proteomes" id="UP000824890"/>
    </source>
</evidence>
<dbReference type="InterPro" id="IPR027410">
    <property type="entry name" value="TCP-1-like_intermed_sf"/>
</dbReference>
<evidence type="ECO:0000256" key="1">
    <source>
        <dbReference type="ARBA" id="ARBA00006607"/>
    </source>
</evidence>
<dbReference type="InterPro" id="IPR027413">
    <property type="entry name" value="GROEL-like_equatorial_sf"/>
</dbReference>
<keyword evidence="4" id="KW-1185">Reference proteome</keyword>
<protein>
    <submittedName>
        <fullName evidence="3">Uncharacterized protein</fullName>
    </submittedName>
</protein>
<dbReference type="SUPFAM" id="SSF48592">
    <property type="entry name" value="GroEL equatorial domain-like"/>
    <property type="match status" value="1"/>
</dbReference>
<sequence>MCIAILVVAAGANPALISKGIDKTAEALAHELNIMSKGNKARNNPEAGSMISEAMNKVGKSGVVGAVEEGIVIGGGCTFLGLADKVDHIKDTLENVEEKVSKTFVSFERFAYLWTAFFNCSLDYRLEQTS</sequence>
<dbReference type="InterPro" id="IPR001844">
    <property type="entry name" value="Cpn60/GroEL"/>
</dbReference>
<reference evidence="3 4" key="1">
    <citation type="submission" date="2021-05" db="EMBL/GenBank/DDBJ databases">
        <title>Genome Assembly of Synthetic Allotetraploid Brassica napus Reveals Homoeologous Exchanges between Subgenomes.</title>
        <authorList>
            <person name="Davis J.T."/>
        </authorList>
    </citation>
    <scope>NUCLEOTIDE SEQUENCE [LARGE SCALE GENOMIC DNA]</scope>
    <source>
        <strain evidence="4">cv. Da-Ae</strain>
        <tissue evidence="3">Seedling</tissue>
    </source>
</reference>
<comment type="caution">
    <text evidence="3">The sequence shown here is derived from an EMBL/GenBank/DDBJ whole genome shotgun (WGS) entry which is preliminary data.</text>
</comment>
<dbReference type="PANTHER" id="PTHR45633">
    <property type="entry name" value="60 KDA HEAT SHOCK PROTEIN, MITOCHONDRIAL"/>
    <property type="match status" value="1"/>
</dbReference>
<gene>
    <name evidence="3" type="ORF">HID58_068332</name>
</gene>
<dbReference type="EMBL" id="JAGKQM010000015">
    <property type="protein sequence ID" value="KAH0880938.1"/>
    <property type="molecule type" value="Genomic_DNA"/>
</dbReference>
<proteinExistence type="inferred from homology"/>